<dbReference type="EnsemblFungi" id="EJT76645">
    <property type="protein sequence ID" value="EJT76645"/>
    <property type="gene ID" value="GGTG_06562"/>
</dbReference>
<dbReference type="STRING" id="644352.J3NZ62"/>
<evidence type="ECO:0000256" key="2">
    <source>
        <dbReference type="SAM" id="MobiDB-lite"/>
    </source>
</evidence>
<feature type="region of interest" description="Disordered" evidence="2">
    <location>
        <begin position="260"/>
        <end position="279"/>
    </location>
</feature>
<evidence type="ECO:0000259" key="3">
    <source>
        <dbReference type="Pfam" id="PF16899"/>
    </source>
</evidence>
<keyword evidence="6" id="KW-1185">Reference proteome</keyword>
<sequence>MATEDARYRQSTQYRLWSFSPGKLASLRAQTNELAAASISARLAAARSSGSGANSDSGNGNGSGSVAATPAPLPDFLTPADEHQLLTFYTVMLLKAATFCELSSDARASAAVLLKRFYVTNSIMTYPPSTMIKTALFFGAKAEGHYLRVGRIADRIKGTTPEEILAGEFLLCEGVRFAFDVRHPFRALQGAFMQLRRCTADLDDDARLGRAHDRAGAVLRFSSLVTDVYFHYTPSQIMMAALSIADHGLLERLIQETFKRGGGSSSSTATPLAEDGAATPATTADGAAAVQPGGKPARSGRAKKSELERERIFGAEVREKVLATIAACRKMLETEPPEREDEYYGTPHEATLFKPLQRKLKKCRDPDRHDLVALQKARRERALNSIDSDDEGPGARPGAKKATVEDDGAVFGGPMLAAAAAGDSSRDPKRRKVSNDPFGPPL</sequence>
<reference evidence="4" key="2">
    <citation type="submission" date="2010-07" db="EMBL/GenBank/DDBJ databases">
        <authorList>
            <consortium name="The Broad Institute Genome Sequencing Platform"/>
            <consortium name="Broad Institute Genome Sequencing Center for Infectious Disease"/>
            <person name="Ma L.-J."/>
            <person name="Dead R."/>
            <person name="Young S."/>
            <person name="Zeng Q."/>
            <person name="Koehrsen M."/>
            <person name="Alvarado L."/>
            <person name="Berlin A."/>
            <person name="Chapman S.B."/>
            <person name="Chen Z."/>
            <person name="Freedman E."/>
            <person name="Gellesch M."/>
            <person name="Goldberg J."/>
            <person name="Griggs A."/>
            <person name="Gujja S."/>
            <person name="Heilman E.R."/>
            <person name="Heiman D."/>
            <person name="Hepburn T."/>
            <person name="Howarth C."/>
            <person name="Jen D."/>
            <person name="Larson L."/>
            <person name="Mehta T."/>
            <person name="Neiman D."/>
            <person name="Pearson M."/>
            <person name="Roberts A."/>
            <person name="Saif S."/>
            <person name="Shea T."/>
            <person name="Shenoy N."/>
            <person name="Sisk P."/>
            <person name="Stolte C."/>
            <person name="Sykes S."/>
            <person name="Walk T."/>
            <person name="White J."/>
            <person name="Yandava C."/>
            <person name="Haas B."/>
            <person name="Nusbaum C."/>
            <person name="Birren B."/>
        </authorList>
    </citation>
    <scope>NUCLEOTIDE SEQUENCE</scope>
    <source>
        <strain evidence="4">R3-111a-1</strain>
    </source>
</reference>
<reference evidence="4" key="3">
    <citation type="submission" date="2010-09" db="EMBL/GenBank/DDBJ databases">
        <title>Annotation of Gaeumannomyces graminis var. tritici R3-111a-1.</title>
        <authorList>
            <consortium name="The Broad Institute Genome Sequencing Platform"/>
            <person name="Ma L.-J."/>
            <person name="Dead R."/>
            <person name="Young S.K."/>
            <person name="Zeng Q."/>
            <person name="Gargeya S."/>
            <person name="Fitzgerald M."/>
            <person name="Haas B."/>
            <person name="Abouelleil A."/>
            <person name="Alvarado L."/>
            <person name="Arachchi H.M."/>
            <person name="Berlin A."/>
            <person name="Brown A."/>
            <person name="Chapman S.B."/>
            <person name="Chen Z."/>
            <person name="Dunbar C."/>
            <person name="Freedman E."/>
            <person name="Gearin G."/>
            <person name="Gellesch M."/>
            <person name="Goldberg J."/>
            <person name="Griggs A."/>
            <person name="Gujja S."/>
            <person name="Heiman D."/>
            <person name="Howarth C."/>
            <person name="Larson L."/>
            <person name="Lui A."/>
            <person name="MacDonald P.J.P."/>
            <person name="Mehta T."/>
            <person name="Montmayeur A."/>
            <person name="Murphy C."/>
            <person name="Neiman D."/>
            <person name="Pearson M."/>
            <person name="Priest M."/>
            <person name="Roberts A."/>
            <person name="Saif S."/>
            <person name="Shea T."/>
            <person name="Shenoy N."/>
            <person name="Sisk P."/>
            <person name="Stolte C."/>
            <person name="Sykes S."/>
            <person name="Yandava C."/>
            <person name="Wortman J."/>
            <person name="Nusbaum C."/>
            <person name="Birren B."/>
        </authorList>
    </citation>
    <scope>NUCLEOTIDE SEQUENCE</scope>
    <source>
        <strain evidence="4">R3-111a-1</strain>
    </source>
</reference>
<feature type="region of interest" description="Disordered" evidence="2">
    <location>
        <begin position="379"/>
        <end position="442"/>
    </location>
</feature>
<dbReference type="Gene3D" id="1.10.472.10">
    <property type="entry name" value="Cyclin-like"/>
    <property type="match status" value="2"/>
</dbReference>
<dbReference type="Proteomes" id="UP000006039">
    <property type="component" value="Unassembled WGS sequence"/>
</dbReference>
<evidence type="ECO:0000256" key="1">
    <source>
        <dbReference type="ARBA" id="ARBA00023127"/>
    </source>
</evidence>
<dbReference type="GeneID" id="20347020"/>
<accession>J3NZ62</accession>
<dbReference type="AlphaFoldDB" id="J3NZ62"/>
<dbReference type="InterPro" id="IPR031658">
    <property type="entry name" value="Cyclin_C_2"/>
</dbReference>
<dbReference type="EMBL" id="GL385397">
    <property type="protein sequence ID" value="EJT76645.1"/>
    <property type="molecule type" value="Genomic_DNA"/>
</dbReference>
<gene>
    <name evidence="5" type="primary">20347020</name>
    <name evidence="4" type="ORF">GGTG_06562</name>
</gene>
<evidence type="ECO:0000313" key="4">
    <source>
        <dbReference type="EMBL" id="EJT76645.1"/>
    </source>
</evidence>
<dbReference type="Pfam" id="PF16899">
    <property type="entry name" value="Cyclin_C_2"/>
    <property type="match status" value="1"/>
</dbReference>
<protein>
    <recommendedName>
        <fullName evidence="3">Cyclin C-terminal domain-containing protein</fullName>
    </recommendedName>
</protein>
<feature type="region of interest" description="Disordered" evidence="2">
    <location>
        <begin position="285"/>
        <end position="306"/>
    </location>
</feature>
<reference evidence="5" key="4">
    <citation type="journal article" date="2015" name="G3 (Bethesda)">
        <title>Genome sequences of three phytopathogenic species of the Magnaporthaceae family of fungi.</title>
        <authorList>
            <person name="Okagaki L.H."/>
            <person name="Nunes C.C."/>
            <person name="Sailsbery J."/>
            <person name="Clay B."/>
            <person name="Brown D."/>
            <person name="John T."/>
            <person name="Oh Y."/>
            <person name="Young N."/>
            <person name="Fitzgerald M."/>
            <person name="Haas B.J."/>
            <person name="Zeng Q."/>
            <person name="Young S."/>
            <person name="Adiconis X."/>
            <person name="Fan L."/>
            <person name="Levin J.Z."/>
            <person name="Mitchell T.K."/>
            <person name="Okubara P.A."/>
            <person name="Farman M.L."/>
            <person name="Kohn L.M."/>
            <person name="Birren B."/>
            <person name="Ma L.-J."/>
            <person name="Dean R.A."/>
        </authorList>
    </citation>
    <scope>NUCLEOTIDE SEQUENCE</scope>
    <source>
        <strain evidence="5">R3-111a-1</strain>
    </source>
</reference>
<reference evidence="6" key="1">
    <citation type="submission" date="2010-07" db="EMBL/GenBank/DDBJ databases">
        <title>The genome sequence of Gaeumannomyces graminis var. tritici strain R3-111a-1.</title>
        <authorList>
            <consortium name="The Broad Institute Genome Sequencing Platform"/>
            <person name="Ma L.-J."/>
            <person name="Dead R."/>
            <person name="Young S."/>
            <person name="Zeng Q."/>
            <person name="Koehrsen M."/>
            <person name="Alvarado L."/>
            <person name="Berlin A."/>
            <person name="Chapman S.B."/>
            <person name="Chen Z."/>
            <person name="Freedman E."/>
            <person name="Gellesch M."/>
            <person name="Goldberg J."/>
            <person name="Griggs A."/>
            <person name="Gujja S."/>
            <person name="Heilman E.R."/>
            <person name="Heiman D."/>
            <person name="Hepburn T."/>
            <person name="Howarth C."/>
            <person name="Jen D."/>
            <person name="Larson L."/>
            <person name="Mehta T."/>
            <person name="Neiman D."/>
            <person name="Pearson M."/>
            <person name="Roberts A."/>
            <person name="Saif S."/>
            <person name="Shea T."/>
            <person name="Shenoy N."/>
            <person name="Sisk P."/>
            <person name="Stolte C."/>
            <person name="Sykes S."/>
            <person name="Walk T."/>
            <person name="White J."/>
            <person name="Yandava C."/>
            <person name="Haas B."/>
            <person name="Nusbaum C."/>
            <person name="Birren B."/>
        </authorList>
    </citation>
    <scope>NUCLEOTIDE SEQUENCE [LARGE SCALE GENOMIC DNA]</scope>
    <source>
        <strain evidence="6">R3-111a-1</strain>
    </source>
</reference>
<dbReference type="FunCoup" id="J3NZ62">
    <property type="interactions" value="899"/>
</dbReference>
<dbReference type="RefSeq" id="XP_009222645.1">
    <property type="nucleotide sequence ID" value="XM_009224381.1"/>
</dbReference>
<dbReference type="VEuPathDB" id="FungiDB:GGTG_06562"/>
<keyword evidence="1" id="KW-0195">Cyclin</keyword>
<dbReference type="OrthoDB" id="340962at2759"/>
<organism evidence="4">
    <name type="scientific">Gaeumannomyces tritici (strain R3-111a-1)</name>
    <name type="common">Wheat and barley take-all root rot fungus</name>
    <name type="synonym">Gaeumannomyces graminis var. tritici</name>
    <dbReference type="NCBI Taxonomy" id="644352"/>
    <lineage>
        <taxon>Eukaryota</taxon>
        <taxon>Fungi</taxon>
        <taxon>Dikarya</taxon>
        <taxon>Ascomycota</taxon>
        <taxon>Pezizomycotina</taxon>
        <taxon>Sordariomycetes</taxon>
        <taxon>Sordariomycetidae</taxon>
        <taxon>Magnaporthales</taxon>
        <taxon>Magnaporthaceae</taxon>
        <taxon>Gaeumannomyces</taxon>
    </lineage>
</organism>
<evidence type="ECO:0000313" key="6">
    <source>
        <dbReference type="Proteomes" id="UP000006039"/>
    </source>
</evidence>
<dbReference type="GO" id="GO:0006357">
    <property type="term" value="P:regulation of transcription by RNA polymerase II"/>
    <property type="evidence" value="ECO:0007669"/>
    <property type="project" value="InterPro"/>
</dbReference>
<dbReference type="HOGENOM" id="CLU_022620_4_1_1"/>
<dbReference type="SUPFAM" id="SSF47954">
    <property type="entry name" value="Cyclin-like"/>
    <property type="match status" value="2"/>
</dbReference>
<dbReference type="PANTHER" id="PTHR10026">
    <property type="entry name" value="CYCLIN"/>
    <property type="match status" value="1"/>
</dbReference>
<reference evidence="5" key="5">
    <citation type="submission" date="2018-04" db="UniProtKB">
        <authorList>
            <consortium name="EnsemblFungi"/>
        </authorList>
    </citation>
    <scope>IDENTIFICATION</scope>
    <source>
        <strain evidence="5">R3-111a-1</strain>
    </source>
</reference>
<dbReference type="InterPro" id="IPR036915">
    <property type="entry name" value="Cyclin-like_sf"/>
</dbReference>
<dbReference type="eggNOG" id="KOG2496">
    <property type="taxonomic scope" value="Eukaryota"/>
</dbReference>
<evidence type="ECO:0000313" key="5">
    <source>
        <dbReference type="EnsemblFungi" id="EJT76645"/>
    </source>
</evidence>
<name>J3NZ62_GAET3</name>
<dbReference type="GO" id="GO:0016538">
    <property type="term" value="F:cyclin-dependent protein serine/threonine kinase regulator activity"/>
    <property type="evidence" value="ECO:0007669"/>
    <property type="project" value="InterPro"/>
</dbReference>
<dbReference type="CDD" id="cd20524">
    <property type="entry name" value="CYCLIN_CCNH_rpt1"/>
    <property type="match status" value="1"/>
</dbReference>
<dbReference type="CDD" id="cd20525">
    <property type="entry name" value="CYCLIN_CCNH_rpt2"/>
    <property type="match status" value="1"/>
</dbReference>
<feature type="domain" description="Cyclin C-terminal" evidence="3">
    <location>
        <begin position="183"/>
        <end position="333"/>
    </location>
</feature>
<proteinExistence type="predicted"/>
<dbReference type="InterPro" id="IPR043198">
    <property type="entry name" value="Cyclin/Ssn8"/>
</dbReference>